<evidence type="ECO:0000256" key="8">
    <source>
        <dbReference type="ARBA" id="ARBA00023315"/>
    </source>
</evidence>
<dbReference type="GO" id="GO:0016024">
    <property type="term" value="P:CDP-diacylglycerol biosynthetic process"/>
    <property type="evidence" value="ECO:0007669"/>
    <property type="project" value="UniProtKB-UniPathway"/>
</dbReference>
<evidence type="ECO:0000313" key="13">
    <source>
        <dbReference type="EMBL" id="KJY85103.1"/>
    </source>
</evidence>
<keyword evidence="9" id="KW-0444">Lipid biosynthesis</keyword>
<evidence type="ECO:0000256" key="7">
    <source>
        <dbReference type="ARBA" id="ARBA00022679"/>
    </source>
</evidence>
<keyword evidence="9" id="KW-0594">Phospholipid biosynthesis</keyword>
<dbReference type="SUPFAM" id="SSF69593">
    <property type="entry name" value="Glycerol-3-phosphate (1)-acyltransferase"/>
    <property type="match status" value="1"/>
</dbReference>
<dbReference type="SMART" id="SM00563">
    <property type="entry name" value="PlsC"/>
    <property type="match status" value="1"/>
</dbReference>
<protein>
    <recommendedName>
        <fullName evidence="6 9">1-acyl-sn-glycerol-3-phosphate acyltransferase</fullName>
        <ecNumber evidence="5 9">2.3.1.51</ecNumber>
    </recommendedName>
</protein>
<comment type="pathway">
    <text evidence="3">Lipid metabolism.</text>
</comment>
<comment type="pathway">
    <text evidence="2">Phospholipid metabolism; CDP-diacylglycerol biosynthesis; CDP-diacylglycerol from sn-glycerol 3-phosphate: step 2/3.</text>
</comment>
<keyword evidence="9" id="KW-1208">Phospholipid metabolism</keyword>
<dbReference type="NCBIfam" id="TIGR00530">
    <property type="entry name" value="AGP_acyltrn"/>
    <property type="match status" value="1"/>
</dbReference>
<dbReference type="RefSeq" id="WP_045954035.1">
    <property type="nucleotide sequence ID" value="NZ_JXXV01000005.1"/>
</dbReference>
<organism evidence="13 14">
    <name type="scientific">Vibrio galatheae</name>
    <dbReference type="NCBI Taxonomy" id="579748"/>
    <lineage>
        <taxon>Bacteria</taxon>
        <taxon>Pseudomonadati</taxon>
        <taxon>Pseudomonadota</taxon>
        <taxon>Gammaproteobacteria</taxon>
        <taxon>Vibrionales</taxon>
        <taxon>Vibrionaceae</taxon>
        <taxon>Vibrio</taxon>
    </lineage>
</organism>
<keyword evidence="10" id="KW-0175">Coiled coil</keyword>
<dbReference type="Proteomes" id="UP000033673">
    <property type="component" value="Unassembled WGS sequence"/>
</dbReference>
<evidence type="ECO:0000259" key="12">
    <source>
        <dbReference type="SMART" id="SM00563"/>
    </source>
</evidence>
<evidence type="ECO:0000256" key="9">
    <source>
        <dbReference type="RuleBase" id="RU361267"/>
    </source>
</evidence>
<comment type="caution">
    <text evidence="13">The sequence shown here is derived from an EMBL/GenBank/DDBJ whole genome shotgun (WGS) entry which is preliminary data.</text>
</comment>
<dbReference type="PATRIC" id="fig|579748.3.peg.395"/>
<accession>A0A0F4NQI9</accession>
<evidence type="ECO:0000256" key="4">
    <source>
        <dbReference type="ARBA" id="ARBA00008655"/>
    </source>
</evidence>
<keyword evidence="7 9" id="KW-0808">Transferase</keyword>
<evidence type="ECO:0000256" key="6">
    <source>
        <dbReference type="ARBA" id="ARBA00016139"/>
    </source>
</evidence>
<dbReference type="PANTHER" id="PTHR10434">
    <property type="entry name" value="1-ACYL-SN-GLYCEROL-3-PHOSPHATE ACYLTRANSFERASE"/>
    <property type="match status" value="1"/>
</dbReference>
<feature type="transmembrane region" description="Helical" evidence="11">
    <location>
        <begin position="7"/>
        <end position="27"/>
    </location>
</feature>
<sequence length="256" mass="29176">MLAIARLVAAAVYIIFMTLFALIYCLFSPRNPKHVYFFCRWFSQLHKLIGLKIIQRGLEHAPTPNNSVYISNHQSVFDFVTAPGMLRPRTVSLGKKELLWVPFFGQLYWITGNILINREDKSKARDTIKQVAEAIHQRNLSVWAYPEGTRSKGRGLLPFKSGAFRMAIEAGVPITPMVVSTTHNKIHLNRRNNGIVITEMLAPIDTSHYNLKDARALAEHCHQLMKAKIAELDEEVIQLEEQQKRNSLVENNSANQ</sequence>
<dbReference type="Pfam" id="PF01553">
    <property type="entry name" value="Acyltransferase"/>
    <property type="match status" value="1"/>
</dbReference>
<feature type="domain" description="Phospholipid/glycerol acyltransferase" evidence="12">
    <location>
        <begin position="67"/>
        <end position="182"/>
    </location>
</feature>
<dbReference type="EC" id="2.3.1.51" evidence="5 9"/>
<dbReference type="InterPro" id="IPR004552">
    <property type="entry name" value="AGP_acyltrans"/>
</dbReference>
<evidence type="ECO:0000256" key="11">
    <source>
        <dbReference type="SAM" id="Phobius"/>
    </source>
</evidence>
<evidence type="ECO:0000256" key="10">
    <source>
        <dbReference type="SAM" id="Coils"/>
    </source>
</evidence>
<dbReference type="STRING" id="579748.TW81_01920"/>
<keyword evidence="8 9" id="KW-0012">Acyltransferase</keyword>
<evidence type="ECO:0000256" key="3">
    <source>
        <dbReference type="ARBA" id="ARBA00005189"/>
    </source>
</evidence>
<dbReference type="GO" id="GO:0003841">
    <property type="term" value="F:1-acylglycerol-3-phosphate O-acyltransferase activity"/>
    <property type="evidence" value="ECO:0007669"/>
    <property type="project" value="UniProtKB-UniRule"/>
</dbReference>
<dbReference type="OrthoDB" id="5290997at2"/>
<comment type="similarity">
    <text evidence="4 9">Belongs to the 1-acyl-sn-glycerol-3-phosphate acyltransferase family.</text>
</comment>
<reference evidence="13 14" key="1">
    <citation type="journal article" date="2015" name="BMC Genomics">
        <title>Genome mining reveals unlocked bioactive potential of marine Gram-negative bacteria.</title>
        <authorList>
            <person name="Machado H."/>
            <person name="Sonnenschein E.C."/>
            <person name="Melchiorsen J."/>
            <person name="Gram L."/>
        </authorList>
    </citation>
    <scope>NUCLEOTIDE SEQUENCE [LARGE SCALE GENOMIC DNA]</scope>
    <source>
        <strain evidence="13 14">S2757</strain>
    </source>
</reference>
<dbReference type="AlphaFoldDB" id="A0A0F4NQI9"/>
<dbReference type="CDD" id="cd07989">
    <property type="entry name" value="LPLAT_AGPAT-like"/>
    <property type="match status" value="1"/>
</dbReference>
<dbReference type="UniPathway" id="UPA00557">
    <property type="reaction ID" value="UER00613"/>
</dbReference>
<name>A0A0F4NQI9_9VIBR</name>
<evidence type="ECO:0000313" key="14">
    <source>
        <dbReference type="Proteomes" id="UP000033673"/>
    </source>
</evidence>
<dbReference type="GO" id="GO:0006654">
    <property type="term" value="P:phosphatidic acid biosynthetic process"/>
    <property type="evidence" value="ECO:0007669"/>
    <property type="project" value="TreeGrafter"/>
</dbReference>
<dbReference type="EMBL" id="JXXV01000005">
    <property type="protein sequence ID" value="KJY85103.1"/>
    <property type="molecule type" value="Genomic_DNA"/>
</dbReference>
<proteinExistence type="inferred from homology"/>
<comment type="catalytic activity">
    <reaction evidence="1 9">
        <text>a 1-acyl-sn-glycero-3-phosphate + an acyl-CoA = a 1,2-diacyl-sn-glycero-3-phosphate + CoA</text>
        <dbReference type="Rhea" id="RHEA:19709"/>
        <dbReference type="ChEBI" id="CHEBI:57287"/>
        <dbReference type="ChEBI" id="CHEBI:57970"/>
        <dbReference type="ChEBI" id="CHEBI:58342"/>
        <dbReference type="ChEBI" id="CHEBI:58608"/>
        <dbReference type="EC" id="2.3.1.51"/>
    </reaction>
</comment>
<keyword evidence="14" id="KW-1185">Reference proteome</keyword>
<feature type="coiled-coil region" evidence="10">
    <location>
        <begin position="222"/>
        <end position="252"/>
    </location>
</feature>
<evidence type="ECO:0000256" key="2">
    <source>
        <dbReference type="ARBA" id="ARBA00004728"/>
    </source>
</evidence>
<keyword evidence="11" id="KW-1133">Transmembrane helix</keyword>
<keyword evidence="11" id="KW-0812">Transmembrane</keyword>
<keyword evidence="11" id="KW-0472">Membrane</keyword>
<gene>
    <name evidence="13" type="ORF">TW81_01920</name>
</gene>
<dbReference type="InterPro" id="IPR002123">
    <property type="entry name" value="Plipid/glycerol_acylTrfase"/>
</dbReference>
<comment type="domain">
    <text evidence="9">The HXXXXD motif is essential for acyltransferase activity and may constitute the binding site for the phosphate moiety of the glycerol-3-phosphate.</text>
</comment>
<dbReference type="GO" id="GO:0005886">
    <property type="term" value="C:plasma membrane"/>
    <property type="evidence" value="ECO:0007669"/>
    <property type="project" value="TreeGrafter"/>
</dbReference>
<keyword evidence="9" id="KW-0443">Lipid metabolism</keyword>
<evidence type="ECO:0000256" key="1">
    <source>
        <dbReference type="ARBA" id="ARBA00001141"/>
    </source>
</evidence>
<dbReference type="PANTHER" id="PTHR10434:SF11">
    <property type="entry name" value="1-ACYL-SN-GLYCEROL-3-PHOSPHATE ACYLTRANSFERASE"/>
    <property type="match status" value="1"/>
</dbReference>
<evidence type="ECO:0000256" key="5">
    <source>
        <dbReference type="ARBA" id="ARBA00013211"/>
    </source>
</evidence>